<evidence type="ECO:0000256" key="1">
    <source>
        <dbReference type="SAM" id="MobiDB-lite"/>
    </source>
</evidence>
<name>A0A1S3D4E6_DIACI</name>
<dbReference type="Proteomes" id="UP000079169">
    <property type="component" value="Unplaced"/>
</dbReference>
<protein>
    <submittedName>
        <fullName evidence="3">Protein diaphanous homolog 1-like</fullName>
    </submittedName>
</protein>
<dbReference type="AlphaFoldDB" id="A0A1S3D4E6"/>
<dbReference type="RefSeq" id="XP_008474033.1">
    <property type="nucleotide sequence ID" value="XM_008475811.1"/>
</dbReference>
<sequence length="221" mass="24361">MGRNGLIAKTLEELNRKIADREKEIQSIASTVFSSAVDVEDKEAKNPGDEAYSPSGSLTPPQPPPSTDIDVSLPPNLHQILATIKEKTATSSTPAESIPPMPPSEEPLPPPPAPPEIKVSRDPRQQRVEPPPPGLEDEYSELATQQPPGYMIPPYGQPMMMPPGYVGPIHPMMQPTYPAPILPPNVPLPASWSPRWFDWRPEWCLLLSLEIRAETKIEFLS</sequence>
<proteinExistence type="predicted"/>
<organism evidence="2 3">
    <name type="scientific">Diaphorina citri</name>
    <name type="common">Asian citrus psyllid</name>
    <dbReference type="NCBI Taxonomy" id="121845"/>
    <lineage>
        <taxon>Eukaryota</taxon>
        <taxon>Metazoa</taxon>
        <taxon>Ecdysozoa</taxon>
        <taxon>Arthropoda</taxon>
        <taxon>Hexapoda</taxon>
        <taxon>Insecta</taxon>
        <taxon>Pterygota</taxon>
        <taxon>Neoptera</taxon>
        <taxon>Paraneoptera</taxon>
        <taxon>Hemiptera</taxon>
        <taxon>Sternorrhyncha</taxon>
        <taxon>Psylloidea</taxon>
        <taxon>Psyllidae</taxon>
        <taxon>Diaphorininae</taxon>
        <taxon>Diaphorina</taxon>
    </lineage>
</organism>
<evidence type="ECO:0000313" key="3">
    <source>
        <dbReference type="RefSeq" id="XP_008474033.1"/>
    </source>
</evidence>
<feature type="compositionally biased region" description="Basic and acidic residues" evidence="1">
    <location>
        <begin position="118"/>
        <end position="127"/>
    </location>
</feature>
<feature type="region of interest" description="Disordered" evidence="1">
    <location>
        <begin position="34"/>
        <end position="140"/>
    </location>
</feature>
<dbReference type="KEGG" id="dci:103511068"/>
<reference evidence="3" key="1">
    <citation type="submission" date="2025-08" db="UniProtKB">
        <authorList>
            <consortium name="RefSeq"/>
        </authorList>
    </citation>
    <scope>IDENTIFICATION</scope>
</reference>
<dbReference type="PaxDb" id="121845-A0A1S3D4E6"/>
<feature type="compositionally biased region" description="Pro residues" evidence="1">
    <location>
        <begin position="97"/>
        <end position="115"/>
    </location>
</feature>
<dbReference type="GeneID" id="103511068"/>
<accession>A0A1S3D4E6</accession>
<keyword evidence="2" id="KW-1185">Reference proteome</keyword>
<evidence type="ECO:0000313" key="2">
    <source>
        <dbReference type="Proteomes" id="UP000079169"/>
    </source>
</evidence>
<gene>
    <name evidence="3" type="primary">LOC103511068</name>
</gene>